<evidence type="ECO:0000256" key="2">
    <source>
        <dbReference type="SAM" id="Phobius"/>
    </source>
</evidence>
<evidence type="ECO:0000313" key="3">
    <source>
        <dbReference type="EMBL" id="RYN38092.1"/>
    </source>
</evidence>
<dbReference type="Proteomes" id="UP000292402">
    <property type="component" value="Unassembled WGS sequence"/>
</dbReference>
<feature type="compositionally biased region" description="Polar residues" evidence="1">
    <location>
        <begin position="216"/>
        <end position="229"/>
    </location>
</feature>
<dbReference type="EMBL" id="PDXA01000060">
    <property type="protein sequence ID" value="RYN38092.1"/>
    <property type="molecule type" value="Genomic_DNA"/>
</dbReference>
<evidence type="ECO:0000313" key="4">
    <source>
        <dbReference type="Proteomes" id="UP000292402"/>
    </source>
</evidence>
<protein>
    <recommendedName>
        <fullName evidence="5">Mid2 domain-containing protein</fullName>
    </recommendedName>
</protein>
<feature type="compositionally biased region" description="Low complexity" evidence="1">
    <location>
        <begin position="205"/>
        <end position="215"/>
    </location>
</feature>
<organism evidence="3 4">
    <name type="scientific">Alternaria tenuissima</name>
    <dbReference type="NCBI Taxonomy" id="119927"/>
    <lineage>
        <taxon>Eukaryota</taxon>
        <taxon>Fungi</taxon>
        <taxon>Dikarya</taxon>
        <taxon>Ascomycota</taxon>
        <taxon>Pezizomycotina</taxon>
        <taxon>Dothideomycetes</taxon>
        <taxon>Pleosporomycetidae</taxon>
        <taxon>Pleosporales</taxon>
        <taxon>Pleosporineae</taxon>
        <taxon>Pleosporaceae</taxon>
        <taxon>Alternaria</taxon>
        <taxon>Alternaria sect. Alternaria</taxon>
        <taxon>Alternaria alternata complex</taxon>
    </lineage>
</organism>
<proteinExistence type="predicted"/>
<gene>
    <name evidence="3" type="ORF">AA0114_g11477</name>
</gene>
<feature type="transmembrane region" description="Helical" evidence="2">
    <location>
        <begin position="235"/>
        <end position="256"/>
    </location>
</feature>
<keyword evidence="2" id="KW-0812">Transmembrane</keyword>
<reference evidence="4" key="1">
    <citation type="journal article" date="2019" name="bioRxiv">
        <title>Genomics, evolutionary history and diagnostics of the Alternaria alternata species group including apple and Asian pear pathotypes.</title>
        <authorList>
            <person name="Armitage A.D."/>
            <person name="Cockerton H.M."/>
            <person name="Sreenivasaprasad S."/>
            <person name="Woodhall J.W."/>
            <person name="Lane C.R."/>
            <person name="Harrison R.J."/>
            <person name="Clarkson J.P."/>
        </authorList>
    </citation>
    <scope>NUCLEOTIDE SEQUENCE [LARGE SCALE GENOMIC DNA]</scope>
    <source>
        <strain evidence="4">FERA 1082</strain>
    </source>
</reference>
<sequence length="329" mass="34638">MTSTSSPEATTIISDQDIISGYNRGSITSVFEAPPSCTETITLASSALFLGHWGLDFDQACYPIASNPSAAPAPTAGWDAYYYSPALCPADWTAATTFTDVVPIYPSPSAFALGSATTAVICCPSGYSLYLQGHLCSSRITADQVLTLAVYDDQFSSSALSISTQVSESYVVGDGVPIMWQATDSAVLERATITSSSQTIEDTTRTSPTTSPTDTVSANETHAPSPNGLSTGAKVGLGVGIPVAVIALPAIGLFLMKRKRRHQTANGNTAHSQGYNVGYEDTPPAQAYDIPGHGAAKYGHEYQGAPQYHEMQSNPARTETRHELPSVSH</sequence>
<dbReference type="AlphaFoldDB" id="A0A4Q4M1M5"/>
<evidence type="ECO:0000256" key="1">
    <source>
        <dbReference type="SAM" id="MobiDB-lite"/>
    </source>
</evidence>
<keyword evidence="2" id="KW-1133">Transmembrane helix</keyword>
<name>A0A4Q4M1M5_9PLEO</name>
<evidence type="ECO:0008006" key="5">
    <source>
        <dbReference type="Google" id="ProtNLM"/>
    </source>
</evidence>
<accession>A0A4Q4M1M5</accession>
<comment type="caution">
    <text evidence="3">The sequence shown here is derived from an EMBL/GenBank/DDBJ whole genome shotgun (WGS) entry which is preliminary data.</text>
</comment>
<feature type="region of interest" description="Disordered" evidence="1">
    <location>
        <begin position="193"/>
        <end position="229"/>
    </location>
</feature>
<keyword evidence="2" id="KW-0472">Membrane</keyword>
<feature type="compositionally biased region" description="Polar residues" evidence="1">
    <location>
        <begin position="264"/>
        <end position="275"/>
    </location>
</feature>
<feature type="compositionally biased region" description="Basic and acidic residues" evidence="1">
    <location>
        <begin position="318"/>
        <end position="329"/>
    </location>
</feature>
<feature type="region of interest" description="Disordered" evidence="1">
    <location>
        <begin position="264"/>
        <end position="329"/>
    </location>
</feature>